<proteinExistence type="predicted"/>
<sequence length="116" mass="13513">MISIGEALQICKYVSQIHGTMCRITVSLRNKLLFPHILHRTSPGPPFIKFRGAAEDLPFLFRHLEKMDKFSDMEVAESSISTAHYRSSHHKLPPYLFSYSLPKYRNSFLLKSRCWI</sequence>
<evidence type="ECO:0000313" key="2">
    <source>
        <dbReference type="Proteomes" id="UP000887013"/>
    </source>
</evidence>
<organism evidence="1 2">
    <name type="scientific">Nephila pilipes</name>
    <name type="common">Giant wood spider</name>
    <name type="synonym">Nephila maculata</name>
    <dbReference type="NCBI Taxonomy" id="299642"/>
    <lineage>
        <taxon>Eukaryota</taxon>
        <taxon>Metazoa</taxon>
        <taxon>Ecdysozoa</taxon>
        <taxon>Arthropoda</taxon>
        <taxon>Chelicerata</taxon>
        <taxon>Arachnida</taxon>
        <taxon>Araneae</taxon>
        <taxon>Araneomorphae</taxon>
        <taxon>Entelegynae</taxon>
        <taxon>Araneoidea</taxon>
        <taxon>Nephilidae</taxon>
        <taxon>Nephila</taxon>
    </lineage>
</organism>
<dbReference type="Proteomes" id="UP000887013">
    <property type="component" value="Unassembled WGS sequence"/>
</dbReference>
<name>A0A8X6U1K5_NEPPI</name>
<reference evidence="1" key="1">
    <citation type="submission" date="2020-08" db="EMBL/GenBank/DDBJ databases">
        <title>Multicomponent nature underlies the extraordinary mechanical properties of spider dragline silk.</title>
        <authorList>
            <person name="Kono N."/>
            <person name="Nakamura H."/>
            <person name="Mori M."/>
            <person name="Yoshida Y."/>
            <person name="Ohtoshi R."/>
            <person name="Malay A.D."/>
            <person name="Moran D.A.P."/>
            <person name="Tomita M."/>
            <person name="Numata K."/>
            <person name="Arakawa K."/>
        </authorList>
    </citation>
    <scope>NUCLEOTIDE SEQUENCE</scope>
</reference>
<gene>
    <name evidence="1" type="ORF">NPIL_403441</name>
</gene>
<dbReference type="AlphaFoldDB" id="A0A8X6U1K5"/>
<evidence type="ECO:0000313" key="1">
    <source>
        <dbReference type="EMBL" id="GFT72639.1"/>
    </source>
</evidence>
<comment type="caution">
    <text evidence="1">The sequence shown here is derived from an EMBL/GenBank/DDBJ whole genome shotgun (WGS) entry which is preliminary data.</text>
</comment>
<keyword evidence="2" id="KW-1185">Reference proteome</keyword>
<dbReference type="EMBL" id="BMAW01116898">
    <property type="protein sequence ID" value="GFT72639.1"/>
    <property type="molecule type" value="Genomic_DNA"/>
</dbReference>
<protein>
    <submittedName>
        <fullName evidence="1">Uncharacterized protein</fullName>
    </submittedName>
</protein>
<accession>A0A8X6U1K5</accession>